<name>A0A6P8N6Y1_9HYME</name>
<sequence length="197" mass="22745">MVCTLIAAIRTLLPNLNGPTDSVRKLLRSVGVGGALCYTGMSQSPSNTEKQEHFEDVVNDRRKYEGKSSSITKKIIGQKACTFKNNKRIIDHYIMQILSGHGTFNEYRRTIRKETHSRCWDCVAEGDDAEHTLLSCPRWINERTLLENYVGEILTINNVIDLVVSSEENWVRFQGICRKIMIARQNQERNMEKRKRR</sequence>
<keyword evidence="1" id="KW-1185">Reference proteome</keyword>
<evidence type="ECO:0000313" key="1">
    <source>
        <dbReference type="Proteomes" id="UP000515164"/>
    </source>
</evidence>
<dbReference type="RefSeq" id="XP_033310542.1">
    <property type="nucleotide sequence ID" value="XM_033454651.1"/>
</dbReference>
<accession>A0A6P8N6Y1</accession>
<dbReference type="AlphaFoldDB" id="A0A6P8N6Y1"/>
<reference evidence="2" key="1">
    <citation type="submission" date="2025-08" db="UniProtKB">
        <authorList>
            <consortium name="RefSeq"/>
        </authorList>
    </citation>
    <scope>IDENTIFICATION</scope>
    <source>
        <tissue evidence="2">Muscle</tissue>
    </source>
</reference>
<organism evidence="1 2">
    <name type="scientific">Bombus bifarius</name>
    <dbReference type="NCBI Taxonomy" id="103933"/>
    <lineage>
        <taxon>Eukaryota</taxon>
        <taxon>Metazoa</taxon>
        <taxon>Ecdysozoa</taxon>
        <taxon>Arthropoda</taxon>
        <taxon>Hexapoda</taxon>
        <taxon>Insecta</taxon>
        <taxon>Pterygota</taxon>
        <taxon>Neoptera</taxon>
        <taxon>Endopterygota</taxon>
        <taxon>Hymenoptera</taxon>
        <taxon>Apocrita</taxon>
        <taxon>Aculeata</taxon>
        <taxon>Apoidea</taxon>
        <taxon>Anthophila</taxon>
        <taxon>Apidae</taxon>
        <taxon>Bombus</taxon>
        <taxon>Pyrobombus</taxon>
    </lineage>
</organism>
<dbReference type="GeneID" id="117211074"/>
<evidence type="ECO:0000313" key="2">
    <source>
        <dbReference type="RefSeq" id="XP_033310542.1"/>
    </source>
</evidence>
<proteinExistence type="predicted"/>
<gene>
    <name evidence="2" type="primary">LOC117211074</name>
</gene>
<protein>
    <submittedName>
        <fullName evidence="2">Uncharacterized protein LOC117211074</fullName>
    </submittedName>
</protein>
<dbReference type="KEGG" id="bbif:117211074"/>
<dbReference type="Proteomes" id="UP000515164">
    <property type="component" value="Unplaced"/>
</dbReference>